<dbReference type="InterPro" id="IPR019421">
    <property type="entry name" value="7TM_GPCR_serpentine_rcpt_Srd"/>
</dbReference>
<protein>
    <recommendedName>
        <fullName evidence="4">G protein-coupled receptor</fullName>
    </recommendedName>
</protein>
<dbReference type="Proteomes" id="UP001328107">
    <property type="component" value="Unassembled WGS sequence"/>
</dbReference>
<evidence type="ECO:0008006" key="4">
    <source>
        <dbReference type="Google" id="ProtNLM"/>
    </source>
</evidence>
<keyword evidence="3" id="KW-1185">Reference proteome</keyword>
<proteinExistence type="predicted"/>
<comment type="caution">
    <text evidence="2">The sequence shown here is derived from an EMBL/GenBank/DDBJ whole genome shotgun (WGS) entry which is preliminary data.</text>
</comment>
<name>A0AAN5CIJ2_9BILA</name>
<evidence type="ECO:0000313" key="3">
    <source>
        <dbReference type="Proteomes" id="UP001328107"/>
    </source>
</evidence>
<keyword evidence="1" id="KW-0812">Transmembrane</keyword>
<evidence type="ECO:0000256" key="1">
    <source>
        <dbReference type="SAM" id="Phobius"/>
    </source>
</evidence>
<dbReference type="AlphaFoldDB" id="A0AAN5CIJ2"/>
<gene>
    <name evidence="2" type="ORF">PMAYCL1PPCAC_15214</name>
</gene>
<evidence type="ECO:0000313" key="2">
    <source>
        <dbReference type="EMBL" id="GMR45019.1"/>
    </source>
</evidence>
<reference evidence="3" key="1">
    <citation type="submission" date="2022-10" db="EMBL/GenBank/DDBJ databases">
        <title>Genome assembly of Pristionchus species.</title>
        <authorList>
            <person name="Yoshida K."/>
            <person name="Sommer R.J."/>
        </authorList>
    </citation>
    <scope>NUCLEOTIDE SEQUENCE [LARGE SCALE GENOMIC DNA]</scope>
    <source>
        <strain evidence="3">RS5460</strain>
    </source>
</reference>
<keyword evidence="1" id="KW-0472">Membrane</keyword>
<feature type="non-terminal residue" evidence="2">
    <location>
        <position position="82"/>
    </location>
</feature>
<sequence length="82" mass="8732">SIPSIGIIGIILNSILIYAILFHSPPSIKIFACFFFGSACFDIVSLAAMITGTANEVIFGGSCVLEFYGPCTMMSEEARCIS</sequence>
<dbReference type="EMBL" id="BTRK01000004">
    <property type="protein sequence ID" value="GMR45019.1"/>
    <property type="molecule type" value="Genomic_DNA"/>
</dbReference>
<feature type="transmembrane region" description="Helical" evidence="1">
    <location>
        <begin position="6"/>
        <end position="23"/>
    </location>
</feature>
<feature type="transmembrane region" description="Helical" evidence="1">
    <location>
        <begin position="30"/>
        <end position="50"/>
    </location>
</feature>
<keyword evidence="1" id="KW-1133">Transmembrane helix</keyword>
<organism evidence="2 3">
    <name type="scientific">Pristionchus mayeri</name>
    <dbReference type="NCBI Taxonomy" id="1317129"/>
    <lineage>
        <taxon>Eukaryota</taxon>
        <taxon>Metazoa</taxon>
        <taxon>Ecdysozoa</taxon>
        <taxon>Nematoda</taxon>
        <taxon>Chromadorea</taxon>
        <taxon>Rhabditida</taxon>
        <taxon>Rhabditina</taxon>
        <taxon>Diplogasteromorpha</taxon>
        <taxon>Diplogasteroidea</taxon>
        <taxon>Neodiplogasteridae</taxon>
        <taxon>Pristionchus</taxon>
    </lineage>
</organism>
<dbReference type="Pfam" id="PF10317">
    <property type="entry name" value="7TM_GPCR_Srd"/>
    <property type="match status" value="1"/>
</dbReference>
<feature type="non-terminal residue" evidence="2">
    <location>
        <position position="1"/>
    </location>
</feature>
<accession>A0AAN5CIJ2</accession>